<proteinExistence type="predicted"/>
<dbReference type="EMBL" id="BPWL01000005">
    <property type="protein sequence ID" value="GJJ10845.1"/>
    <property type="molecule type" value="Genomic_DNA"/>
</dbReference>
<dbReference type="Proteomes" id="UP001050691">
    <property type="component" value="Unassembled WGS sequence"/>
</dbReference>
<evidence type="ECO:0008006" key="3">
    <source>
        <dbReference type="Google" id="ProtNLM"/>
    </source>
</evidence>
<sequence>MLKKVDQTGLDISKTFDIFSLEDTVTYTKGTVVQDVFTQFPGPNTPVATDGASWRAARKRMHWHQSFTASLRTPVGKVQPLTGMTSAPGLPLRFSVRWHSASTLKLLHQMWLVWIFQMRSATPYGL</sequence>
<dbReference type="AlphaFoldDB" id="A0AAV5A941"/>
<protein>
    <recommendedName>
        <fullName evidence="3">Cytochrome P450</fullName>
    </recommendedName>
</protein>
<reference evidence="1" key="1">
    <citation type="submission" date="2021-10" db="EMBL/GenBank/DDBJ databases">
        <title>De novo Genome Assembly of Clathrus columnatus (Basidiomycota, Fungi) Using Illumina and Nanopore Sequence Data.</title>
        <authorList>
            <person name="Ogiso-Tanaka E."/>
            <person name="Itagaki H."/>
            <person name="Hosoya T."/>
            <person name="Hosaka K."/>
        </authorList>
    </citation>
    <scope>NUCLEOTIDE SEQUENCE</scope>
    <source>
        <strain evidence="1">MO-923</strain>
    </source>
</reference>
<evidence type="ECO:0000313" key="1">
    <source>
        <dbReference type="EMBL" id="GJJ10845.1"/>
    </source>
</evidence>
<evidence type="ECO:0000313" key="2">
    <source>
        <dbReference type="Proteomes" id="UP001050691"/>
    </source>
</evidence>
<keyword evidence="2" id="KW-1185">Reference proteome</keyword>
<name>A0AAV5A941_9AGAM</name>
<comment type="caution">
    <text evidence="1">The sequence shown here is derived from an EMBL/GenBank/DDBJ whole genome shotgun (WGS) entry which is preliminary data.</text>
</comment>
<gene>
    <name evidence="1" type="ORF">Clacol_005073</name>
</gene>
<organism evidence="1 2">
    <name type="scientific">Clathrus columnatus</name>
    <dbReference type="NCBI Taxonomy" id="1419009"/>
    <lineage>
        <taxon>Eukaryota</taxon>
        <taxon>Fungi</taxon>
        <taxon>Dikarya</taxon>
        <taxon>Basidiomycota</taxon>
        <taxon>Agaricomycotina</taxon>
        <taxon>Agaricomycetes</taxon>
        <taxon>Phallomycetidae</taxon>
        <taxon>Phallales</taxon>
        <taxon>Clathraceae</taxon>
        <taxon>Clathrus</taxon>
    </lineage>
</organism>
<accession>A0AAV5A941</accession>